<proteinExistence type="predicted"/>
<dbReference type="Proteomes" id="UP000095472">
    <property type="component" value="Chromosome"/>
</dbReference>
<keyword evidence="2" id="KW-1185">Reference proteome</keyword>
<sequence length="58" mass="6542">MPDSAFEQAIALKPHYAQPYHNLANLLRLQENLTEALKYASEAVRLDPNSYQAQNNLG</sequence>
<evidence type="ECO:0000313" key="1">
    <source>
        <dbReference type="EMBL" id="XPM67363.1"/>
    </source>
</evidence>
<gene>
    <name evidence="1" type="ORF">BH720_033665</name>
</gene>
<organism evidence="1 2">
    <name type="scientific">Desertifilum tharense IPPAS B-1220</name>
    <dbReference type="NCBI Taxonomy" id="1781255"/>
    <lineage>
        <taxon>Bacteria</taxon>
        <taxon>Bacillati</taxon>
        <taxon>Cyanobacteriota</taxon>
        <taxon>Cyanophyceae</taxon>
        <taxon>Desertifilales</taxon>
        <taxon>Desertifilaceae</taxon>
        <taxon>Desertifilum</taxon>
    </lineage>
</organism>
<evidence type="ECO:0000313" key="2">
    <source>
        <dbReference type="Proteomes" id="UP000095472"/>
    </source>
</evidence>
<accession>A0ACD5H2B6</accession>
<name>A0ACD5H2B6_9CYAN</name>
<dbReference type="EMBL" id="CP182909">
    <property type="protein sequence ID" value="XPM67363.1"/>
    <property type="molecule type" value="Genomic_DNA"/>
</dbReference>
<reference evidence="1 2" key="1">
    <citation type="journal article" date="2016" name="Genome Announc.">
        <title>Draft Genome Sequence of the Thermotolerant Cyanobacterium Desertifilum sp. IPPAS B-1220.</title>
        <authorList>
            <person name="Mironov K.S."/>
            <person name="Sinetova M.A."/>
            <person name="Bolatkhan K."/>
            <person name="Zayadan B.K."/>
            <person name="Ustinova V.V."/>
            <person name="Kupriyanova E.V."/>
            <person name="Skrypnik A.N."/>
            <person name="Gogoleva N.E."/>
            <person name="Gogolev Y.V."/>
            <person name="Los D.A."/>
        </authorList>
    </citation>
    <scope>NUCLEOTIDE SEQUENCE [LARGE SCALE GENOMIC DNA]</scope>
    <source>
        <strain evidence="1 2">IPPAS B-1220</strain>
    </source>
</reference>
<protein>
    <submittedName>
        <fullName evidence="1">Tetratricopeptide repeat protein</fullName>
    </submittedName>
</protein>